<organism evidence="14 15">
    <name type="scientific">Potamilus streckersoni</name>
    <dbReference type="NCBI Taxonomy" id="2493646"/>
    <lineage>
        <taxon>Eukaryota</taxon>
        <taxon>Metazoa</taxon>
        <taxon>Spiralia</taxon>
        <taxon>Lophotrochozoa</taxon>
        <taxon>Mollusca</taxon>
        <taxon>Bivalvia</taxon>
        <taxon>Autobranchia</taxon>
        <taxon>Heteroconchia</taxon>
        <taxon>Palaeoheterodonta</taxon>
        <taxon>Unionida</taxon>
        <taxon>Unionoidea</taxon>
        <taxon>Unionidae</taxon>
        <taxon>Ambleminae</taxon>
        <taxon>Lampsilini</taxon>
        <taxon>Potamilus</taxon>
    </lineage>
</organism>
<evidence type="ECO:0000256" key="2">
    <source>
        <dbReference type="ARBA" id="ARBA00009634"/>
    </source>
</evidence>
<comment type="subcellular location">
    <subcellularLocation>
        <location evidence="1">Membrane</location>
        <topology evidence="1">Single-pass type I membrane protein</topology>
    </subcellularLocation>
</comment>
<dbReference type="InterPro" id="IPR000157">
    <property type="entry name" value="TIR_dom"/>
</dbReference>
<feature type="transmembrane region" description="Helical" evidence="11">
    <location>
        <begin position="566"/>
        <end position="586"/>
    </location>
</feature>
<keyword evidence="8 11" id="KW-0472">Membrane</keyword>
<evidence type="ECO:0000256" key="9">
    <source>
        <dbReference type="ARBA" id="ARBA00023170"/>
    </source>
</evidence>
<sequence>MTANVAFPLFCLTAIFIKDLKSSPTCMNDGTSFVCRSIKTRQDFPSSVPLYIQRVTLDGRNFPDNVFPNGLFADASWRNLTELVIVDFEDINDLNKTFLEGLDGLKYFSVLSCSMINYIDSAVFQNTPKLEALHLYMIWWMYLYDVEEALTGTPNCLKYLSLIGLHMRRLPIVLGKSFSNALSGRNLTYLDLSQANIIQFEYDVYRKVLFNLRYLNISNTKIPLFKGLSTDENDLPEWDVFVASRCPTMVETKQLWEPKYFVLSKVKYIFLSTMFEFKLQPDIILNLSRLNALTAINVIDLSNNNLVYINITLLGAYNFQELQKLDISGNYMEYINPSLLRHFPSMKVFNMTENKLFRMQTTEAFRDLLSWNKELRVLYLRNNNLTTIPKTFLTSNTKLQLLDLRDNNLNDFNIDLSNMWNLRYVDLSNNRLHNLPSSSIFTLEVISRYQQSKTESNENYVDHFSSLYFLDKTAVADKYGYGQSFNTNSQLSKNEEVMYRHLTIGLSGNPLQCDCESLYFLEWIISTNIAISQIESLRCTYASDQYPLNRKTLDKVYFDCVIVKDVVTSTSFAFVCISAFSILVFYMKRQKRKREKIQMLREQIQKGKNQFKFIVFLPFCSQDDDIVRTHIHLSLNNLLKQKLNINIERDLVCCGADYFTPGERIMTEIHRCISESLVVVPVITSSFLKSPWCTTECMVALQEHMNIVVLMQEPIDISGANVVITKLLENYTRGSWAIKEGVFEIRPQWNIIIQSIIDKSMEFVYNDREATDAYTDYPIVAEDENAV</sequence>
<proteinExistence type="inferred from homology"/>
<dbReference type="InterPro" id="IPR000483">
    <property type="entry name" value="Cys-rich_flank_reg_C"/>
</dbReference>
<evidence type="ECO:0000259" key="13">
    <source>
        <dbReference type="PROSITE" id="PS50104"/>
    </source>
</evidence>
<keyword evidence="15" id="KW-1185">Reference proteome</keyword>
<evidence type="ECO:0000256" key="4">
    <source>
        <dbReference type="ARBA" id="ARBA00022692"/>
    </source>
</evidence>
<comment type="caution">
    <text evidence="14">The sequence shown here is derived from an EMBL/GenBank/DDBJ whole genome shotgun (WGS) entry which is preliminary data.</text>
</comment>
<dbReference type="Gene3D" id="3.40.50.10140">
    <property type="entry name" value="Toll/interleukin-1 receptor homology (TIR) domain"/>
    <property type="match status" value="1"/>
</dbReference>
<evidence type="ECO:0000256" key="5">
    <source>
        <dbReference type="ARBA" id="ARBA00022729"/>
    </source>
</evidence>
<keyword evidence="6" id="KW-0677">Repeat</keyword>
<dbReference type="PANTHER" id="PTHR24365:SF541">
    <property type="entry name" value="PROTEIN TOLL-RELATED"/>
    <property type="match status" value="1"/>
</dbReference>
<dbReference type="PROSITE" id="PS50104">
    <property type="entry name" value="TIR"/>
    <property type="match status" value="1"/>
</dbReference>
<evidence type="ECO:0000256" key="3">
    <source>
        <dbReference type="ARBA" id="ARBA00022614"/>
    </source>
</evidence>
<dbReference type="Proteomes" id="UP001195483">
    <property type="component" value="Unassembled WGS sequence"/>
</dbReference>
<name>A0AAE0RQU3_9BIVA</name>
<dbReference type="Gene3D" id="3.80.10.10">
    <property type="entry name" value="Ribonuclease Inhibitor"/>
    <property type="match status" value="3"/>
</dbReference>
<gene>
    <name evidence="14" type="ORF">CHS0354_010138</name>
</gene>
<dbReference type="EMBL" id="JAEAOA010000637">
    <property type="protein sequence ID" value="KAK3577630.1"/>
    <property type="molecule type" value="Genomic_DNA"/>
</dbReference>
<protein>
    <recommendedName>
        <fullName evidence="13">TIR domain-containing protein</fullName>
    </recommendedName>
</protein>
<dbReference type="PROSITE" id="PS51450">
    <property type="entry name" value="LRR"/>
    <property type="match status" value="2"/>
</dbReference>
<dbReference type="Pfam" id="PF01582">
    <property type="entry name" value="TIR"/>
    <property type="match status" value="1"/>
</dbReference>
<evidence type="ECO:0000256" key="11">
    <source>
        <dbReference type="SAM" id="Phobius"/>
    </source>
</evidence>
<evidence type="ECO:0000256" key="1">
    <source>
        <dbReference type="ARBA" id="ARBA00004479"/>
    </source>
</evidence>
<feature type="chain" id="PRO_5042189702" description="TIR domain-containing protein" evidence="12">
    <location>
        <begin position="23"/>
        <end position="787"/>
    </location>
</feature>
<evidence type="ECO:0000313" key="15">
    <source>
        <dbReference type="Proteomes" id="UP001195483"/>
    </source>
</evidence>
<dbReference type="InterPro" id="IPR001611">
    <property type="entry name" value="Leu-rich_rpt"/>
</dbReference>
<dbReference type="GO" id="GO:0005886">
    <property type="term" value="C:plasma membrane"/>
    <property type="evidence" value="ECO:0007669"/>
    <property type="project" value="TreeGrafter"/>
</dbReference>
<evidence type="ECO:0000256" key="12">
    <source>
        <dbReference type="SAM" id="SignalP"/>
    </source>
</evidence>
<dbReference type="AlphaFoldDB" id="A0AAE0RQU3"/>
<dbReference type="InterPro" id="IPR035897">
    <property type="entry name" value="Toll_tir_struct_dom_sf"/>
</dbReference>
<keyword evidence="9" id="KW-0675">Receptor</keyword>
<keyword evidence="5 12" id="KW-0732">Signal</keyword>
<dbReference type="PANTHER" id="PTHR24365">
    <property type="entry name" value="TOLL-LIKE RECEPTOR"/>
    <property type="match status" value="1"/>
</dbReference>
<evidence type="ECO:0000256" key="10">
    <source>
        <dbReference type="ARBA" id="ARBA00023180"/>
    </source>
</evidence>
<keyword evidence="7 11" id="KW-1133">Transmembrane helix</keyword>
<evidence type="ECO:0000256" key="8">
    <source>
        <dbReference type="ARBA" id="ARBA00023136"/>
    </source>
</evidence>
<evidence type="ECO:0000256" key="7">
    <source>
        <dbReference type="ARBA" id="ARBA00022989"/>
    </source>
</evidence>
<dbReference type="InterPro" id="IPR032675">
    <property type="entry name" value="LRR_dom_sf"/>
</dbReference>
<keyword evidence="10" id="KW-0325">Glycoprotein</keyword>
<reference evidence="14" key="1">
    <citation type="journal article" date="2021" name="Genome Biol. Evol.">
        <title>A High-Quality Reference Genome for a Parasitic Bivalve with Doubly Uniparental Inheritance (Bivalvia: Unionida).</title>
        <authorList>
            <person name="Smith C.H."/>
        </authorList>
    </citation>
    <scope>NUCLEOTIDE SEQUENCE</scope>
    <source>
        <strain evidence="14">CHS0354</strain>
    </source>
</reference>
<keyword evidence="3" id="KW-0433">Leucine-rich repeat</keyword>
<comment type="similarity">
    <text evidence="2">Belongs to the Toll-like receptor family.</text>
</comment>
<dbReference type="GO" id="GO:0038023">
    <property type="term" value="F:signaling receptor activity"/>
    <property type="evidence" value="ECO:0007669"/>
    <property type="project" value="TreeGrafter"/>
</dbReference>
<dbReference type="GO" id="GO:0007165">
    <property type="term" value="P:signal transduction"/>
    <property type="evidence" value="ECO:0007669"/>
    <property type="project" value="InterPro"/>
</dbReference>
<reference evidence="14" key="3">
    <citation type="submission" date="2023-05" db="EMBL/GenBank/DDBJ databases">
        <authorList>
            <person name="Smith C.H."/>
        </authorList>
    </citation>
    <scope>NUCLEOTIDE SEQUENCE</scope>
    <source>
        <strain evidence="14">CHS0354</strain>
        <tissue evidence="14">Mantle</tissue>
    </source>
</reference>
<feature type="signal peptide" evidence="12">
    <location>
        <begin position="1"/>
        <end position="22"/>
    </location>
</feature>
<feature type="domain" description="TIR" evidence="13">
    <location>
        <begin position="611"/>
        <end position="749"/>
    </location>
</feature>
<evidence type="ECO:0000313" key="14">
    <source>
        <dbReference type="EMBL" id="KAK3577630.1"/>
    </source>
</evidence>
<accession>A0AAE0RQU3</accession>
<dbReference type="SMART" id="SM00369">
    <property type="entry name" value="LRR_TYP"/>
    <property type="match status" value="4"/>
</dbReference>
<reference evidence="14" key="2">
    <citation type="journal article" date="2021" name="Genome Biol. Evol.">
        <title>Developing a high-quality reference genome for a parasitic bivalve with doubly uniparental inheritance (Bivalvia: Unionida).</title>
        <authorList>
            <person name="Smith C.H."/>
        </authorList>
    </citation>
    <scope>NUCLEOTIDE SEQUENCE</scope>
    <source>
        <strain evidence="14">CHS0354</strain>
        <tissue evidence="14">Mantle</tissue>
    </source>
</reference>
<dbReference type="InterPro" id="IPR003591">
    <property type="entry name" value="Leu-rich_rpt_typical-subtyp"/>
</dbReference>
<evidence type="ECO:0000256" key="6">
    <source>
        <dbReference type="ARBA" id="ARBA00022737"/>
    </source>
</evidence>
<dbReference type="SUPFAM" id="SSF52200">
    <property type="entry name" value="Toll/Interleukin receptor TIR domain"/>
    <property type="match status" value="1"/>
</dbReference>
<keyword evidence="4 11" id="KW-0812">Transmembrane</keyword>
<dbReference type="SUPFAM" id="SSF52058">
    <property type="entry name" value="L domain-like"/>
    <property type="match status" value="1"/>
</dbReference>
<dbReference type="Pfam" id="PF13855">
    <property type="entry name" value="LRR_8"/>
    <property type="match status" value="1"/>
</dbReference>
<dbReference type="SMART" id="SM00082">
    <property type="entry name" value="LRRCT"/>
    <property type="match status" value="1"/>
</dbReference>